<dbReference type="PANTHER" id="PTHR36932">
    <property type="entry name" value="CAPSULAR POLYSACCHARIDE BIOSYNTHESIS PROTEIN"/>
    <property type="match status" value="1"/>
</dbReference>
<organism evidence="2 3">
    <name type="scientific">Nocardia aurantiaca</name>
    <dbReference type="NCBI Taxonomy" id="2675850"/>
    <lineage>
        <taxon>Bacteria</taxon>
        <taxon>Bacillati</taxon>
        <taxon>Actinomycetota</taxon>
        <taxon>Actinomycetes</taxon>
        <taxon>Mycobacteriales</taxon>
        <taxon>Nocardiaceae</taxon>
        <taxon>Nocardia</taxon>
    </lineage>
</organism>
<name>A0A6I3L758_9NOCA</name>
<evidence type="ECO:0000259" key="1">
    <source>
        <dbReference type="Pfam" id="PF00501"/>
    </source>
</evidence>
<feature type="domain" description="AMP-dependent synthetase/ligase" evidence="1">
    <location>
        <begin position="71"/>
        <end position="260"/>
    </location>
</feature>
<dbReference type="InterPro" id="IPR042099">
    <property type="entry name" value="ANL_N_sf"/>
</dbReference>
<evidence type="ECO:0000313" key="3">
    <source>
        <dbReference type="Proteomes" id="UP000432464"/>
    </source>
</evidence>
<dbReference type="SUPFAM" id="SSF56801">
    <property type="entry name" value="Acetyl-CoA synthetase-like"/>
    <property type="match status" value="1"/>
</dbReference>
<dbReference type="Pfam" id="PF00501">
    <property type="entry name" value="AMP-binding"/>
    <property type="match status" value="1"/>
</dbReference>
<dbReference type="InterPro" id="IPR053158">
    <property type="entry name" value="CapK_Type1_Caps_Biosynth"/>
</dbReference>
<keyword evidence="3" id="KW-1185">Reference proteome</keyword>
<dbReference type="PANTHER" id="PTHR36932:SF1">
    <property type="entry name" value="CAPSULAR POLYSACCHARIDE BIOSYNTHESIS PROTEIN"/>
    <property type="match status" value="1"/>
</dbReference>
<dbReference type="Proteomes" id="UP000432464">
    <property type="component" value="Unassembled WGS sequence"/>
</dbReference>
<dbReference type="RefSeq" id="WP_154790109.1">
    <property type="nucleotide sequence ID" value="NZ_WMBB01000011.1"/>
</dbReference>
<reference evidence="2 3" key="1">
    <citation type="submission" date="2019-11" db="EMBL/GenBank/DDBJ databases">
        <title>Nocardia sp. nov. CT2-14 isolated from soil.</title>
        <authorList>
            <person name="Kanchanasin P."/>
            <person name="Tanasupawat S."/>
            <person name="Yuki M."/>
            <person name="Kudo T."/>
        </authorList>
    </citation>
    <scope>NUCLEOTIDE SEQUENCE [LARGE SCALE GENOMIC DNA]</scope>
    <source>
        <strain evidence="2 3">CT2-14</strain>
    </source>
</reference>
<dbReference type="AlphaFoldDB" id="A0A6I3L758"/>
<proteinExistence type="predicted"/>
<accession>A0A6I3L758</accession>
<dbReference type="InterPro" id="IPR000873">
    <property type="entry name" value="AMP-dep_synth/lig_dom"/>
</dbReference>
<protein>
    <submittedName>
        <fullName evidence="2">AMP-binding protein</fullName>
    </submittedName>
</protein>
<sequence>MTSLAGPSTEFGDSASESAAAVGRLLHRLARLPAVADRYLPLLDVESIDTTALPLLSKSDLESVFPALLQQHRESDAGAYLYASGGTTSAPKLSLIPTDMFVPDILPHWRPLDRRDVIANIYSPGRLWSSHNFFNAVAAASGAVCLAFGALDDDEVPRWLDFFEHRGVTALDGTASQIARLLEASVRAGHRPPRFLRKLLWTGEPYDEHTDRLVCELLPDAGRYGVYGSTETWVIGHNGPACDATVFHTLPYQRIELVDGEIVVTNTHPQTINPLLRYRIGDLGEFVECRCGAATPGLRVLGRADTQIKFRSILLTVEELLGTAATVAGVRRSQAVLLDHGAAHERLVLKVVADDGVPDDFAENLRTRILGEIYRLNSAIAPDLSAFTVEVVAQLELNPRTLKTPSLVTRATI</sequence>
<gene>
    <name evidence="2" type="ORF">GLP40_23170</name>
</gene>
<dbReference type="Gene3D" id="3.40.50.12780">
    <property type="entry name" value="N-terminal domain of ligase-like"/>
    <property type="match status" value="1"/>
</dbReference>
<evidence type="ECO:0000313" key="2">
    <source>
        <dbReference type="EMBL" id="MTE15659.1"/>
    </source>
</evidence>
<comment type="caution">
    <text evidence="2">The sequence shown here is derived from an EMBL/GenBank/DDBJ whole genome shotgun (WGS) entry which is preliminary data.</text>
</comment>
<dbReference type="EMBL" id="WMBB01000011">
    <property type="protein sequence ID" value="MTE15659.1"/>
    <property type="molecule type" value="Genomic_DNA"/>
</dbReference>